<keyword evidence="12" id="KW-1185">Reference proteome</keyword>
<evidence type="ECO:0000259" key="10">
    <source>
        <dbReference type="PROSITE" id="PS50110"/>
    </source>
</evidence>
<evidence type="ECO:0000256" key="2">
    <source>
        <dbReference type="ARBA" id="ARBA00022490"/>
    </source>
</evidence>
<comment type="subcellular location">
    <subcellularLocation>
        <location evidence="1">Cytoplasm</location>
    </subcellularLocation>
</comment>
<dbReference type="InterPro" id="IPR041522">
    <property type="entry name" value="CdaR_GGDEF"/>
</dbReference>
<evidence type="ECO:0000313" key="12">
    <source>
        <dbReference type="Proteomes" id="UP000670947"/>
    </source>
</evidence>
<feature type="modified residue" description="4-aspartylphosphate" evidence="8">
    <location>
        <position position="55"/>
    </location>
</feature>
<dbReference type="EMBL" id="JAGGDJ010000006">
    <property type="protein sequence ID" value="MBO7744857.1"/>
    <property type="molecule type" value="Genomic_DNA"/>
</dbReference>
<evidence type="ECO:0000259" key="9">
    <source>
        <dbReference type="PROSITE" id="PS01124"/>
    </source>
</evidence>
<gene>
    <name evidence="11" type="ORF">I8J29_11665</name>
</gene>
<keyword evidence="5" id="KW-0805">Transcription regulation</keyword>
<keyword evidence="6" id="KW-0238">DNA-binding</keyword>
<dbReference type="PANTHER" id="PTHR42713:SF3">
    <property type="entry name" value="TRANSCRIPTIONAL REGULATORY PROTEIN HPTR"/>
    <property type="match status" value="1"/>
</dbReference>
<proteinExistence type="predicted"/>
<keyword evidence="2" id="KW-0963">Cytoplasm</keyword>
<dbReference type="SMART" id="SM00448">
    <property type="entry name" value="REC"/>
    <property type="match status" value="1"/>
</dbReference>
<keyword evidence="7" id="KW-0804">Transcription</keyword>
<dbReference type="InterPro" id="IPR001789">
    <property type="entry name" value="Sig_transdc_resp-reg_receiver"/>
</dbReference>
<name>A0ABS3W967_9BACL</name>
<dbReference type="PRINTS" id="PR00032">
    <property type="entry name" value="HTHARAC"/>
</dbReference>
<dbReference type="Proteomes" id="UP000670947">
    <property type="component" value="Unassembled WGS sequence"/>
</dbReference>
<evidence type="ECO:0000256" key="6">
    <source>
        <dbReference type="ARBA" id="ARBA00023125"/>
    </source>
</evidence>
<dbReference type="InterPro" id="IPR011006">
    <property type="entry name" value="CheY-like_superfamily"/>
</dbReference>
<dbReference type="SUPFAM" id="SSF46689">
    <property type="entry name" value="Homeodomain-like"/>
    <property type="match status" value="2"/>
</dbReference>
<protein>
    <submittedName>
        <fullName evidence="11">Response regulator</fullName>
    </submittedName>
</protein>
<dbReference type="Pfam" id="PF12833">
    <property type="entry name" value="HTH_18"/>
    <property type="match status" value="1"/>
</dbReference>
<feature type="domain" description="Response regulatory" evidence="10">
    <location>
        <begin position="3"/>
        <end position="120"/>
    </location>
</feature>
<evidence type="ECO:0000313" key="11">
    <source>
        <dbReference type="EMBL" id="MBO7744857.1"/>
    </source>
</evidence>
<evidence type="ECO:0000256" key="8">
    <source>
        <dbReference type="PROSITE-ProRule" id="PRU00169"/>
    </source>
</evidence>
<dbReference type="SMART" id="SM00342">
    <property type="entry name" value="HTH_ARAC"/>
    <property type="match status" value="1"/>
</dbReference>
<evidence type="ECO:0000256" key="4">
    <source>
        <dbReference type="ARBA" id="ARBA00023012"/>
    </source>
</evidence>
<evidence type="ECO:0000256" key="1">
    <source>
        <dbReference type="ARBA" id="ARBA00004496"/>
    </source>
</evidence>
<dbReference type="Gene3D" id="3.40.50.2300">
    <property type="match status" value="1"/>
</dbReference>
<dbReference type="PROSITE" id="PS50110">
    <property type="entry name" value="RESPONSE_REGULATORY"/>
    <property type="match status" value="1"/>
</dbReference>
<evidence type="ECO:0000256" key="3">
    <source>
        <dbReference type="ARBA" id="ARBA00022553"/>
    </source>
</evidence>
<dbReference type="SUPFAM" id="SSF52172">
    <property type="entry name" value="CheY-like"/>
    <property type="match status" value="1"/>
</dbReference>
<comment type="caution">
    <text evidence="11">The sequence shown here is derived from an EMBL/GenBank/DDBJ whole genome shotgun (WGS) entry which is preliminary data.</text>
</comment>
<dbReference type="PANTHER" id="PTHR42713">
    <property type="entry name" value="HISTIDINE KINASE-RELATED"/>
    <property type="match status" value="1"/>
</dbReference>
<evidence type="ECO:0000256" key="5">
    <source>
        <dbReference type="ARBA" id="ARBA00023015"/>
    </source>
</evidence>
<dbReference type="InterPro" id="IPR018060">
    <property type="entry name" value="HTH_AraC"/>
</dbReference>
<feature type="domain" description="HTH araC/xylS-type" evidence="9">
    <location>
        <begin position="434"/>
        <end position="532"/>
    </location>
</feature>
<dbReference type="InterPro" id="IPR051552">
    <property type="entry name" value="HptR"/>
</dbReference>
<dbReference type="Pfam" id="PF00072">
    <property type="entry name" value="Response_reg"/>
    <property type="match status" value="1"/>
</dbReference>
<dbReference type="InterPro" id="IPR020449">
    <property type="entry name" value="Tscrpt_reg_AraC-type_HTH"/>
</dbReference>
<dbReference type="InterPro" id="IPR009057">
    <property type="entry name" value="Homeodomain-like_sf"/>
</dbReference>
<dbReference type="RefSeq" id="WP_208847792.1">
    <property type="nucleotide sequence ID" value="NZ_JAGGDJ010000006.1"/>
</dbReference>
<organism evidence="11 12">
    <name type="scientific">Paenibacillus artemisiicola</name>
    <dbReference type="NCBI Taxonomy" id="1172618"/>
    <lineage>
        <taxon>Bacteria</taxon>
        <taxon>Bacillati</taxon>
        <taxon>Bacillota</taxon>
        <taxon>Bacilli</taxon>
        <taxon>Bacillales</taxon>
        <taxon>Paenibacillaceae</taxon>
        <taxon>Paenibacillus</taxon>
    </lineage>
</organism>
<accession>A0ABS3W967</accession>
<dbReference type="Gene3D" id="1.10.10.60">
    <property type="entry name" value="Homeodomain-like"/>
    <property type="match status" value="2"/>
</dbReference>
<sequence length="536" mass="59689">MLKMIIADDEYNVRAGLREVVRWEELGVEVVGDAADGLETYDLCRSLRPDILLTDIRMPMMDGLEAARKLKDDGDPVRIIIVSGAEDFQYAKTALSLNADGYILKPIKLAELQQTVRKVADAIAAERSRDARTERLQRQVRETMPVLREKFLAGLTTGMFAGEAEIRSGLAFHGLPCSADEAWTAAVLRIDDYEEAVERYSEARKQLLAFSVQNVLDEIAASNGGAAFVMSENEHVVLFQPRDGSRVADICRDMLDCIRHYLNLSASFGIGSPARKASELHGSYREALAAINYTFYTGKSSVLDISDYRADADGPRFPKLYDAEAKLVGFMLQGMKEAAEETVRYVFDALCGSRLLPDGYARSVCVELVNMADKAVAEAGERIWDIAPGYASVMADVYGIREASGLRETMLGLFGELTAHFARKHTHKNGRTIQKIKAIVAQSYMENVTVQKLSEQVYLSPNYISLVFKQETGESLTEYVTKVRMEAAKELLKSPDLKILEVAEMVGYENAAYFSTVFKKYAGMHPQKYRSLFQAD</sequence>
<dbReference type="CDD" id="cd17536">
    <property type="entry name" value="REC_YesN-like"/>
    <property type="match status" value="1"/>
</dbReference>
<reference evidence="11 12" key="1">
    <citation type="submission" date="2021-03" db="EMBL/GenBank/DDBJ databases">
        <title>Paenibacillus artemisicola MWE-103 whole genome sequence.</title>
        <authorList>
            <person name="Ham Y.J."/>
        </authorList>
    </citation>
    <scope>NUCLEOTIDE SEQUENCE [LARGE SCALE GENOMIC DNA]</scope>
    <source>
        <strain evidence="11 12">MWE-103</strain>
    </source>
</reference>
<dbReference type="Pfam" id="PF17853">
    <property type="entry name" value="GGDEF_2"/>
    <property type="match status" value="1"/>
</dbReference>
<keyword evidence="4" id="KW-0902">Two-component regulatory system</keyword>
<evidence type="ECO:0000256" key="7">
    <source>
        <dbReference type="ARBA" id="ARBA00023163"/>
    </source>
</evidence>
<keyword evidence="3 8" id="KW-0597">Phosphoprotein</keyword>
<dbReference type="PROSITE" id="PS01124">
    <property type="entry name" value="HTH_ARAC_FAMILY_2"/>
    <property type="match status" value="1"/>
</dbReference>